<keyword evidence="1" id="KW-0812">Transmembrane</keyword>
<feature type="transmembrane region" description="Helical" evidence="1">
    <location>
        <begin position="49"/>
        <end position="67"/>
    </location>
</feature>
<feature type="transmembrane region" description="Helical" evidence="1">
    <location>
        <begin position="74"/>
        <end position="93"/>
    </location>
</feature>
<protein>
    <recommendedName>
        <fullName evidence="4">SPW repeat</fullName>
    </recommendedName>
</protein>
<dbReference type="Proteomes" id="UP000051870">
    <property type="component" value="Unassembled WGS sequence"/>
</dbReference>
<organism evidence="2 3">
    <name type="scientific">Shimia thalassica</name>
    <dbReference type="NCBI Taxonomy" id="1715693"/>
    <lineage>
        <taxon>Bacteria</taxon>
        <taxon>Pseudomonadati</taxon>
        <taxon>Pseudomonadota</taxon>
        <taxon>Alphaproteobacteria</taxon>
        <taxon>Rhodobacterales</taxon>
        <taxon>Roseobacteraceae</taxon>
    </lineage>
</organism>
<accession>A0A0P1I7J5</accession>
<sequence>MTQPQNPSLLAEITASFRALPTWVIAWVFLILAPVNAASLAFLGQPSGAYVAMFAIGGGVISLAIAIKSRGLTRLVSAGHIIAWTPLLLWLVLAPPPAEGAYDTYLTILIVVNAISLAFDANDARLWLRGDRSVYA</sequence>
<reference evidence="3" key="1">
    <citation type="submission" date="2015-09" db="EMBL/GenBank/DDBJ databases">
        <authorList>
            <person name="Rodrigo-Torres Lidia"/>
            <person name="Arahal R.David."/>
        </authorList>
    </citation>
    <scope>NUCLEOTIDE SEQUENCE [LARGE SCALE GENOMIC DNA]</scope>
    <source>
        <strain evidence="3">CECT 7735</strain>
    </source>
</reference>
<dbReference type="GeneID" id="83880890"/>
<dbReference type="EMBL" id="CYTW01000001">
    <property type="protein sequence ID" value="CUJ95313.1"/>
    <property type="molecule type" value="Genomic_DNA"/>
</dbReference>
<proteinExistence type="predicted"/>
<evidence type="ECO:0000313" key="2">
    <source>
        <dbReference type="EMBL" id="CUJ95313.1"/>
    </source>
</evidence>
<dbReference type="AlphaFoldDB" id="A0A0P1I7J5"/>
<keyword evidence="1" id="KW-0472">Membrane</keyword>
<name>A0A0P1I7J5_9RHOB</name>
<feature type="transmembrane region" description="Helical" evidence="1">
    <location>
        <begin position="20"/>
        <end position="43"/>
    </location>
</feature>
<feature type="transmembrane region" description="Helical" evidence="1">
    <location>
        <begin position="105"/>
        <end position="122"/>
    </location>
</feature>
<dbReference type="RefSeq" id="WP_058310932.1">
    <property type="nucleotide sequence ID" value="NZ_CYTW01000001.1"/>
</dbReference>
<evidence type="ECO:0000313" key="3">
    <source>
        <dbReference type="Proteomes" id="UP000051870"/>
    </source>
</evidence>
<keyword evidence="1" id="KW-1133">Transmembrane helix</keyword>
<gene>
    <name evidence="2" type="ORF">PH7735_01852</name>
</gene>
<evidence type="ECO:0008006" key="4">
    <source>
        <dbReference type="Google" id="ProtNLM"/>
    </source>
</evidence>
<dbReference type="STRING" id="1715693.PH7735_01852"/>
<evidence type="ECO:0000256" key="1">
    <source>
        <dbReference type="SAM" id="Phobius"/>
    </source>
</evidence>
<keyword evidence="3" id="KW-1185">Reference proteome</keyword>